<accession>A0A382DEZ0</accession>
<dbReference type="AlphaFoldDB" id="A0A382DEZ0"/>
<evidence type="ECO:0000256" key="1">
    <source>
        <dbReference type="SAM" id="MobiDB-lite"/>
    </source>
</evidence>
<organism evidence="2">
    <name type="scientific">marine metagenome</name>
    <dbReference type="NCBI Taxonomy" id="408172"/>
    <lineage>
        <taxon>unclassified sequences</taxon>
        <taxon>metagenomes</taxon>
        <taxon>ecological metagenomes</taxon>
    </lineage>
</organism>
<feature type="compositionally biased region" description="Basic and acidic residues" evidence="1">
    <location>
        <begin position="89"/>
        <end position="99"/>
    </location>
</feature>
<gene>
    <name evidence="2" type="ORF">METZ01_LOCUS189408</name>
</gene>
<protein>
    <submittedName>
        <fullName evidence="2">Uncharacterized protein</fullName>
    </submittedName>
</protein>
<feature type="region of interest" description="Disordered" evidence="1">
    <location>
        <begin position="80"/>
        <end position="99"/>
    </location>
</feature>
<evidence type="ECO:0000313" key="2">
    <source>
        <dbReference type="EMBL" id="SVB36554.1"/>
    </source>
</evidence>
<name>A0A382DEZ0_9ZZZZ</name>
<dbReference type="EMBL" id="UINC01038888">
    <property type="protein sequence ID" value="SVB36554.1"/>
    <property type="molecule type" value="Genomic_DNA"/>
</dbReference>
<sequence length="99" mass="11117">MTKEEFKKADKIVKDTLKEVTESLETLLDKQEDRYKLFVMEGAFHAMIHILEEHAPSGLYSTQFIVGALNDTLLAQIHSGVAEDEEASEDRAGVDDVVH</sequence>
<reference evidence="2" key="1">
    <citation type="submission" date="2018-05" db="EMBL/GenBank/DDBJ databases">
        <authorList>
            <person name="Lanie J.A."/>
            <person name="Ng W.-L."/>
            <person name="Kazmierczak K.M."/>
            <person name="Andrzejewski T.M."/>
            <person name="Davidsen T.M."/>
            <person name="Wayne K.J."/>
            <person name="Tettelin H."/>
            <person name="Glass J.I."/>
            <person name="Rusch D."/>
            <person name="Podicherti R."/>
            <person name="Tsui H.-C.T."/>
            <person name="Winkler M.E."/>
        </authorList>
    </citation>
    <scope>NUCLEOTIDE SEQUENCE</scope>
</reference>
<proteinExistence type="predicted"/>